<evidence type="ECO:0000259" key="1">
    <source>
        <dbReference type="Pfam" id="PF24809"/>
    </source>
</evidence>
<dbReference type="EMBL" id="MCFA01000244">
    <property type="protein sequence ID" value="ORX96974.1"/>
    <property type="molecule type" value="Genomic_DNA"/>
</dbReference>
<organism evidence="2 3">
    <name type="scientific">Clohesyomyces aquaticus</name>
    <dbReference type="NCBI Taxonomy" id="1231657"/>
    <lineage>
        <taxon>Eukaryota</taxon>
        <taxon>Fungi</taxon>
        <taxon>Dikarya</taxon>
        <taxon>Ascomycota</taxon>
        <taxon>Pezizomycotina</taxon>
        <taxon>Dothideomycetes</taxon>
        <taxon>Pleosporomycetidae</taxon>
        <taxon>Pleosporales</taxon>
        <taxon>Lindgomycetaceae</taxon>
        <taxon>Clohesyomyces</taxon>
    </lineage>
</organism>
<dbReference type="InterPro" id="IPR056125">
    <property type="entry name" value="DUF7708"/>
</dbReference>
<dbReference type="Pfam" id="PF24809">
    <property type="entry name" value="DUF7708"/>
    <property type="match status" value="1"/>
</dbReference>
<sequence length="527" mass="59898">MNMQSQSHWYIGAQGSQTSNPAEGAFQDALSVFQLDSTKQKSFDKLQHSKSLTGLQQLVETAQSKYDKQHQDKIVRWLSKLSSRISHYGRVLDVLVQHHPEYVSLAWGAMKFLFILVENHEKQLKALAKGLTRIADVLPRVELVNTLYPTARMRAAVSQLYSHIIQFFLRAERWYQIGKSRHAWEALSRPVELHYNDLIGDIQDCATEIEALANGCAKAEQRDIHSEIQDLSQKLRAQEALLQEMRGLLLVSQSVQTSANLDTNQRLTDLQLNQIMDYLSGADVLDPMKALQCRTFMSARGRGRQQTVETESRFWNDAKFNSWESSSNPSMIMVKGDYANRLQVQKFTIEIINTLRDQKIPVLWVLKPLPAQNQPATAITDIIKAIVCQAIQLNIALHTERALSLSCAQFRAAETPEEWLDLLAKVIATFPRLYIVIDTETAAIAYSTGFSWLAQLSALFQRHNNRKWISCLKILLVSYGSMAIQNTDLSQYRDVVVHTRSLASRGWGRSIRGSTLPGRFRGRQKAR</sequence>
<keyword evidence="3" id="KW-1185">Reference proteome</keyword>
<accession>A0A1Y1YH74</accession>
<proteinExistence type="predicted"/>
<evidence type="ECO:0000313" key="2">
    <source>
        <dbReference type="EMBL" id="ORX96974.1"/>
    </source>
</evidence>
<evidence type="ECO:0000313" key="3">
    <source>
        <dbReference type="Proteomes" id="UP000193144"/>
    </source>
</evidence>
<name>A0A1Y1YH74_9PLEO</name>
<dbReference type="Proteomes" id="UP000193144">
    <property type="component" value="Unassembled WGS sequence"/>
</dbReference>
<dbReference type="STRING" id="1231657.A0A1Y1YH74"/>
<dbReference type="OrthoDB" id="61900at2759"/>
<reference evidence="2 3" key="1">
    <citation type="submission" date="2016-07" db="EMBL/GenBank/DDBJ databases">
        <title>Pervasive Adenine N6-methylation of Active Genes in Fungi.</title>
        <authorList>
            <consortium name="DOE Joint Genome Institute"/>
            <person name="Mondo S.J."/>
            <person name="Dannebaum R.O."/>
            <person name="Kuo R.C."/>
            <person name="Labutti K."/>
            <person name="Haridas S."/>
            <person name="Kuo A."/>
            <person name="Salamov A."/>
            <person name="Ahrendt S.R."/>
            <person name="Lipzen A."/>
            <person name="Sullivan W."/>
            <person name="Andreopoulos W.B."/>
            <person name="Clum A."/>
            <person name="Lindquist E."/>
            <person name="Daum C."/>
            <person name="Ramamoorthy G.K."/>
            <person name="Gryganskyi A."/>
            <person name="Culley D."/>
            <person name="Magnuson J.K."/>
            <person name="James T.Y."/>
            <person name="O'Malley M.A."/>
            <person name="Stajich J.E."/>
            <person name="Spatafora J.W."/>
            <person name="Visel A."/>
            <person name="Grigoriev I.V."/>
        </authorList>
    </citation>
    <scope>NUCLEOTIDE SEQUENCE [LARGE SCALE GENOMIC DNA]</scope>
    <source>
        <strain evidence="2 3">CBS 115471</strain>
    </source>
</reference>
<protein>
    <recommendedName>
        <fullName evidence="1">DUF7708 domain-containing protein</fullName>
    </recommendedName>
</protein>
<feature type="domain" description="DUF7708" evidence="1">
    <location>
        <begin position="76"/>
        <end position="221"/>
    </location>
</feature>
<comment type="caution">
    <text evidence="2">The sequence shown here is derived from an EMBL/GenBank/DDBJ whole genome shotgun (WGS) entry which is preliminary data.</text>
</comment>
<gene>
    <name evidence="2" type="ORF">BCR34DRAFT_607470</name>
</gene>
<dbReference type="AlphaFoldDB" id="A0A1Y1YH74"/>